<dbReference type="OrthoDB" id="425681at2759"/>
<dbReference type="EMBL" id="MRZV01000495">
    <property type="protein sequence ID" value="PIK48881.1"/>
    <property type="molecule type" value="Genomic_DNA"/>
</dbReference>
<evidence type="ECO:0000313" key="2">
    <source>
        <dbReference type="Proteomes" id="UP000230750"/>
    </source>
</evidence>
<dbReference type="PANTHER" id="PTHR47027:SF25">
    <property type="entry name" value="REVERSE TRANSCRIPTASE DOMAIN-CONTAINING PROTEIN"/>
    <property type="match status" value="1"/>
</dbReference>
<evidence type="ECO:0000313" key="1">
    <source>
        <dbReference type="EMBL" id="PIK48881.1"/>
    </source>
</evidence>
<gene>
    <name evidence="1" type="ORF">BSL78_14247</name>
</gene>
<accession>A0A2G8KLJ6</accession>
<dbReference type="Proteomes" id="UP000230750">
    <property type="component" value="Unassembled WGS sequence"/>
</dbReference>
<protein>
    <recommendedName>
        <fullName evidence="3">RNA-directed DNA polymerase from mobile element jockey-like</fullName>
    </recommendedName>
</protein>
<dbReference type="AlphaFoldDB" id="A0A2G8KLJ6"/>
<keyword evidence="2" id="KW-1185">Reference proteome</keyword>
<name>A0A2G8KLJ6_STIJA</name>
<evidence type="ECO:0008006" key="3">
    <source>
        <dbReference type="Google" id="ProtNLM"/>
    </source>
</evidence>
<reference evidence="1 2" key="1">
    <citation type="journal article" date="2017" name="PLoS Biol.">
        <title>The sea cucumber genome provides insights into morphological evolution and visceral regeneration.</title>
        <authorList>
            <person name="Zhang X."/>
            <person name="Sun L."/>
            <person name="Yuan J."/>
            <person name="Sun Y."/>
            <person name="Gao Y."/>
            <person name="Zhang L."/>
            <person name="Li S."/>
            <person name="Dai H."/>
            <person name="Hamel J.F."/>
            <person name="Liu C."/>
            <person name="Yu Y."/>
            <person name="Liu S."/>
            <person name="Lin W."/>
            <person name="Guo K."/>
            <person name="Jin S."/>
            <person name="Xu P."/>
            <person name="Storey K.B."/>
            <person name="Huan P."/>
            <person name="Zhang T."/>
            <person name="Zhou Y."/>
            <person name="Zhang J."/>
            <person name="Lin C."/>
            <person name="Li X."/>
            <person name="Xing L."/>
            <person name="Huo D."/>
            <person name="Sun M."/>
            <person name="Wang L."/>
            <person name="Mercier A."/>
            <person name="Li F."/>
            <person name="Yang H."/>
            <person name="Xiang J."/>
        </authorList>
    </citation>
    <scope>NUCLEOTIDE SEQUENCE [LARGE SCALE GENOMIC DNA]</scope>
    <source>
        <strain evidence="1">Shaxun</strain>
        <tissue evidence="1">Muscle</tissue>
    </source>
</reference>
<dbReference type="PANTHER" id="PTHR47027">
    <property type="entry name" value="REVERSE TRANSCRIPTASE DOMAIN-CONTAINING PROTEIN"/>
    <property type="match status" value="1"/>
</dbReference>
<dbReference type="STRING" id="307972.A0A2G8KLJ6"/>
<sequence length="205" mass="23245">MPILSNNQVLQEVSSFKYLGVTLTKDGTSAKEIQIRIASATAAMTRLNVIWKSNLNFSPNSGSTSHLSFPSYSTVARHGFFWLKARGESIRILYTDRKTNDYVRETVGDLVGPYEPLLSTVKRRKQAWFGHVTRHDSLSKVILQRPPQCGRRRGCQRRNWSDNVKVWTGLDMPDLLATAANRSEWRIMSASTVLSPRRLHSHGTE</sequence>
<comment type="caution">
    <text evidence="1">The sequence shown here is derived from an EMBL/GenBank/DDBJ whole genome shotgun (WGS) entry which is preliminary data.</text>
</comment>
<proteinExistence type="predicted"/>
<organism evidence="1 2">
    <name type="scientific">Stichopus japonicus</name>
    <name type="common">Sea cucumber</name>
    <dbReference type="NCBI Taxonomy" id="307972"/>
    <lineage>
        <taxon>Eukaryota</taxon>
        <taxon>Metazoa</taxon>
        <taxon>Echinodermata</taxon>
        <taxon>Eleutherozoa</taxon>
        <taxon>Echinozoa</taxon>
        <taxon>Holothuroidea</taxon>
        <taxon>Aspidochirotacea</taxon>
        <taxon>Aspidochirotida</taxon>
        <taxon>Stichopodidae</taxon>
        <taxon>Apostichopus</taxon>
    </lineage>
</organism>